<dbReference type="SMART" id="SM00382">
    <property type="entry name" value="AAA"/>
    <property type="match status" value="1"/>
</dbReference>
<proteinExistence type="inferred from homology"/>
<dbReference type="PANTHER" id="PTHR43166:SF9">
    <property type="entry name" value="GLUTAMATE_ASPARTATE IMPORT ATP-BINDING PROTEIN GLTL"/>
    <property type="match status" value="1"/>
</dbReference>
<gene>
    <name evidence="10" type="ORF">KQ910_25970</name>
</gene>
<dbReference type="GO" id="GO:0005524">
    <property type="term" value="F:ATP binding"/>
    <property type="evidence" value="ECO:0007669"/>
    <property type="project" value="UniProtKB-KW"/>
</dbReference>
<keyword evidence="7" id="KW-0029">Amino-acid transport</keyword>
<comment type="caution">
    <text evidence="10">The sequence shown here is derived from an EMBL/GenBank/DDBJ whole genome shotgun (WGS) entry which is preliminary data.</text>
</comment>
<evidence type="ECO:0000313" key="11">
    <source>
        <dbReference type="Proteomes" id="UP000727907"/>
    </source>
</evidence>
<evidence type="ECO:0000256" key="3">
    <source>
        <dbReference type="ARBA" id="ARBA00022448"/>
    </source>
</evidence>
<sequence length="265" mass="29289">MERHRNCLWSDMSSTAPLILADGITKRFGANQVLTRVSLDVSERDVVCVVGPSGSGKTTLLRCLALLEEPSEGRIVMQGVPISTPAPNKQVKAAGRAVRSDIGMVFQHFNLWPHMSVLQNLIEAPIRVKKMPRDEAVAIAEALLKKVDLSDKRDAYPARLSGGQQQRVAIARALAMSPKVLLFDEATSALDPELRREVLAVMRQLAREGMTMLVVTHEMGFARHVGTRTVFMDRGEIVEAAPGSAFFDAPQTERAKRFLQQFEDE</sequence>
<comment type="subcellular location">
    <subcellularLocation>
        <location evidence="1">Cell membrane</location>
        <topology evidence="1">Peripheral membrane protein</topology>
    </subcellularLocation>
</comment>
<dbReference type="InterPro" id="IPR003439">
    <property type="entry name" value="ABC_transporter-like_ATP-bd"/>
</dbReference>
<evidence type="ECO:0000256" key="6">
    <source>
        <dbReference type="ARBA" id="ARBA00022840"/>
    </source>
</evidence>
<protein>
    <submittedName>
        <fullName evidence="10">Amino acid ABC transporter ATP-binding protein</fullName>
    </submittedName>
</protein>
<feature type="domain" description="ABC transporter" evidence="9">
    <location>
        <begin position="19"/>
        <end position="259"/>
    </location>
</feature>
<name>A0ABS6IRM7_9HYPH</name>
<evidence type="ECO:0000259" key="9">
    <source>
        <dbReference type="PROSITE" id="PS50893"/>
    </source>
</evidence>
<organism evidence="10 11">
    <name type="scientific">Reyranella humidisoli</name>
    <dbReference type="NCBI Taxonomy" id="2849149"/>
    <lineage>
        <taxon>Bacteria</taxon>
        <taxon>Pseudomonadati</taxon>
        <taxon>Pseudomonadota</taxon>
        <taxon>Alphaproteobacteria</taxon>
        <taxon>Hyphomicrobiales</taxon>
        <taxon>Reyranellaceae</taxon>
        <taxon>Reyranella</taxon>
    </lineage>
</organism>
<dbReference type="InterPro" id="IPR030679">
    <property type="entry name" value="ABC_ATPase_HisP-typ"/>
</dbReference>
<dbReference type="InterPro" id="IPR003593">
    <property type="entry name" value="AAA+_ATPase"/>
</dbReference>
<reference evidence="10 11" key="1">
    <citation type="submission" date="2021-06" db="EMBL/GenBank/DDBJ databases">
        <authorList>
            <person name="Lee D.H."/>
        </authorList>
    </citation>
    <scope>NUCLEOTIDE SEQUENCE [LARGE SCALE GENOMIC DNA]</scope>
    <source>
        <strain evidence="10 11">MMS21-HV4-11</strain>
    </source>
</reference>
<dbReference type="InterPro" id="IPR050086">
    <property type="entry name" value="MetN_ABC_transporter-like"/>
</dbReference>
<keyword evidence="3" id="KW-0813">Transport</keyword>
<keyword evidence="11" id="KW-1185">Reference proteome</keyword>
<evidence type="ECO:0000256" key="1">
    <source>
        <dbReference type="ARBA" id="ARBA00004202"/>
    </source>
</evidence>
<dbReference type="PROSITE" id="PS50893">
    <property type="entry name" value="ABC_TRANSPORTER_2"/>
    <property type="match status" value="1"/>
</dbReference>
<dbReference type="Proteomes" id="UP000727907">
    <property type="component" value="Unassembled WGS sequence"/>
</dbReference>
<comment type="similarity">
    <text evidence="2">Belongs to the ABC transporter superfamily.</text>
</comment>
<evidence type="ECO:0000313" key="10">
    <source>
        <dbReference type="EMBL" id="MBU8877242.1"/>
    </source>
</evidence>
<dbReference type="PIRSF" id="PIRSF039085">
    <property type="entry name" value="ABC_ATPase_HisP"/>
    <property type="match status" value="1"/>
</dbReference>
<dbReference type="PROSITE" id="PS00211">
    <property type="entry name" value="ABC_TRANSPORTER_1"/>
    <property type="match status" value="1"/>
</dbReference>
<dbReference type="Pfam" id="PF00005">
    <property type="entry name" value="ABC_tran"/>
    <property type="match status" value="1"/>
</dbReference>
<evidence type="ECO:0000256" key="8">
    <source>
        <dbReference type="ARBA" id="ARBA00023136"/>
    </source>
</evidence>
<evidence type="ECO:0000256" key="2">
    <source>
        <dbReference type="ARBA" id="ARBA00005417"/>
    </source>
</evidence>
<evidence type="ECO:0000256" key="5">
    <source>
        <dbReference type="ARBA" id="ARBA00022741"/>
    </source>
</evidence>
<dbReference type="InterPro" id="IPR017871">
    <property type="entry name" value="ABC_transporter-like_CS"/>
</dbReference>
<keyword evidence="4" id="KW-1003">Cell membrane</keyword>
<keyword evidence="5" id="KW-0547">Nucleotide-binding</keyword>
<keyword evidence="6 10" id="KW-0067">ATP-binding</keyword>
<evidence type="ECO:0000256" key="4">
    <source>
        <dbReference type="ARBA" id="ARBA00022475"/>
    </source>
</evidence>
<evidence type="ECO:0000256" key="7">
    <source>
        <dbReference type="ARBA" id="ARBA00022970"/>
    </source>
</evidence>
<keyword evidence="8" id="KW-0472">Membrane</keyword>
<dbReference type="PANTHER" id="PTHR43166">
    <property type="entry name" value="AMINO ACID IMPORT ATP-BINDING PROTEIN"/>
    <property type="match status" value="1"/>
</dbReference>
<accession>A0ABS6IRM7</accession>
<dbReference type="CDD" id="cd03262">
    <property type="entry name" value="ABC_HisP_GlnQ"/>
    <property type="match status" value="1"/>
</dbReference>
<dbReference type="EMBL" id="JAHOPB010000004">
    <property type="protein sequence ID" value="MBU8877242.1"/>
    <property type="molecule type" value="Genomic_DNA"/>
</dbReference>